<evidence type="ECO:0000313" key="2">
    <source>
        <dbReference type="Proteomes" id="UP001501490"/>
    </source>
</evidence>
<sequence length="214" mass="22133">MNAGSQAAGLDSGRRALAERAASILRDEIANGALANINAASQGWSAHRGGVATSEMTRRLESEFVGLRNAVLDLIAPPSREIAGSAAPRNSPWLDHAAGRSPSETVPLPVLRAVRSVPPGSTAEIRTGLRNDGPELAQIGFGWSDLVADPDGVIPASCLRLLPGRVHVPAGGVLNLVIGLDVPGDAQPGLYRTLLEATEPLGLRALLMFPVGAP</sequence>
<keyword evidence="2" id="KW-1185">Reference proteome</keyword>
<dbReference type="Proteomes" id="UP001501490">
    <property type="component" value="Unassembled WGS sequence"/>
</dbReference>
<protein>
    <submittedName>
        <fullName evidence="1">Uncharacterized protein</fullName>
    </submittedName>
</protein>
<name>A0ABP7A9U9_9ACTN</name>
<accession>A0ABP7A9U9</accession>
<gene>
    <name evidence="1" type="ORF">GCM10022236_32530</name>
</gene>
<reference evidence="2" key="1">
    <citation type="journal article" date="2019" name="Int. J. Syst. Evol. Microbiol.">
        <title>The Global Catalogue of Microorganisms (GCM) 10K type strain sequencing project: providing services to taxonomists for standard genome sequencing and annotation.</title>
        <authorList>
            <consortium name="The Broad Institute Genomics Platform"/>
            <consortium name="The Broad Institute Genome Sequencing Center for Infectious Disease"/>
            <person name="Wu L."/>
            <person name="Ma J."/>
        </authorList>
    </citation>
    <scope>NUCLEOTIDE SEQUENCE [LARGE SCALE GENOMIC DNA]</scope>
    <source>
        <strain evidence="2">JCM 16929</strain>
    </source>
</reference>
<proteinExistence type="predicted"/>
<dbReference type="EMBL" id="BAABAB010000022">
    <property type="protein sequence ID" value="GAA3627704.1"/>
    <property type="molecule type" value="Genomic_DNA"/>
</dbReference>
<comment type="caution">
    <text evidence="1">The sequence shown here is derived from an EMBL/GenBank/DDBJ whole genome shotgun (WGS) entry which is preliminary data.</text>
</comment>
<organism evidence="1 2">
    <name type="scientific">Microlunatus ginsengisoli</name>
    <dbReference type="NCBI Taxonomy" id="363863"/>
    <lineage>
        <taxon>Bacteria</taxon>
        <taxon>Bacillati</taxon>
        <taxon>Actinomycetota</taxon>
        <taxon>Actinomycetes</taxon>
        <taxon>Propionibacteriales</taxon>
        <taxon>Propionibacteriaceae</taxon>
        <taxon>Microlunatus</taxon>
    </lineage>
</organism>
<evidence type="ECO:0000313" key="1">
    <source>
        <dbReference type="EMBL" id="GAA3627704.1"/>
    </source>
</evidence>